<dbReference type="Gene3D" id="3.20.20.70">
    <property type="entry name" value="Aldolase class I"/>
    <property type="match status" value="1"/>
</dbReference>
<dbReference type="PROSITE" id="PS50991">
    <property type="entry name" value="PYR_CT"/>
    <property type="match status" value="1"/>
</dbReference>
<comment type="caution">
    <text evidence="8">The sequence shown here is derived from an EMBL/GenBank/DDBJ whole genome shotgun (WGS) entry which is preliminary data.</text>
</comment>
<evidence type="ECO:0000256" key="4">
    <source>
        <dbReference type="ARBA" id="ARBA00022723"/>
    </source>
</evidence>
<evidence type="ECO:0000256" key="6">
    <source>
        <dbReference type="ARBA" id="ARBA00049877"/>
    </source>
</evidence>
<comment type="catalytic activity">
    <reaction evidence="6">
        <text>(3S)-3-hydroxy-3-methylglutaryl-CoA = acetoacetate + acetyl-CoA</text>
        <dbReference type="Rhea" id="RHEA:24404"/>
        <dbReference type="ChEBI" id="CHEBI:13705"/>
        <dbReference type="ChEBI" id="CHEBI:43074"/>
        <dbReference type="ChEBI" id="CHEBI:57288"/>
        <dbReference type="EC" id="4.1.3.4"/>
    </reaction>
</comment>
<evidence type="ECO:0000256" key="1">
    <source>
        <dbReference type="ARBA" id="ARBA00005143"/>
    </source>
</evidence>
<dbReference type="OrthoDB" id="1905920at2759"/>
<dbReference type="GO" id="GO:0004419">
    <property type="term" value="F:hydroxymethylglutaryl-CoA lyase activity"/>
    <property type="evidence" value="ECO:0007669"/>
    <property type="project" value="UniProtKB-EC"/>
</dbReference>
<dbReference type="STRING" id="34508.A0A4U5NE06"/>
<dbReference type="EMBL" id="AZBU02000004">
    <property type="protein sequence ID" value="TKR80872.1"/>
    <property type="molecule type" value="Genomic_DNA"/>
</dbReference>
<dbReference type="CDD" id="cd07938">
    <property type="entry name" value="DRE_TIM_HMGL"/>
    <property type="match status" value="1"/>
</dbReference>
<dbReference type="Proteomes" id="UP000298663">
    <property type="component" value="Unassembled WGS sequence"/>
</dbReference>
<evidence type="ECO:0000313" key="8">
    <source>
        <dbReference type="EMBL" id="TKR80872.1"/>
    </source>
</evidence>
<dbReference type="GO" id="GO:0046951">
    <property type="term" value="P:ketone body biosynthetic process"/>
    <property type="evidence" value="ECO:0007669"/>
    <property type="project" value="TreeGrafter"/>
</dbReference>
<dbReference type="GO" id="GO:0006552">
    <property type="term" value="P:L-leucine catabolic process"/>
    <property type="evidence" value="ECO:0007669"/>
    <property type="project" value="TreeGrafter"/>
</dbReference>
<evidence type="ECO:0000256" key="2">
    <source>
        <dbReference type="ARBA" id="ARBA00009405"/>
    </source>
</evidence>
<dbReference type="Pfam" id="PF00682">
    <property type="entry name" value="HMGL-like"/>
    <property type="match status" value="1"/>
</dbReference>
<dbReference type="GO" id="GO:0046872">
    <property type="term" value="F:metal ion binding"/>
    <property type="evidence" value="ECO:0007669"/>
    <property type="project" value="UniProtKB-KW"/>
</dbReference>
<reference evidence="8 9" key="2">
    <citation type="journal article" date="2019" name="G3 (Bethesda)">
        <title>Hybrid Assembly of the Genome of the Entomopathogenic Nematode Steinernema carpocapsae Identifies the X-Chromosome.</title>
        <authorList>
            <person name="Serra L."/>
            <person name="Macchietto M."/>
            <person name="Macias-Munoz A."/>
            <person name="McGill C.J."/>
            <person name="Rodriguez I.M."/>
            <person name="Rodriguez B."/>
            <person name="Murad R."/>
            <person name="Mortazavi A."/>
        </authorList>
    </citation>
    <scope>NUCLEOTIDE SEQUENCE [LARGE SCALE GENOMIC DNA]</scope>
    <source>
        <strain evidence="8 9">ALL</strain>
    </source>
</reference>
<dbReference type="InterPro" id="IPR043594">
    <property type="entry name" value="HMGL"/>
</dbReference>
<protein>
    <recommendedName>
        <fullName evidence="3">hydroxymethylglutaryl-CoA lyase</fullName>
        <ecNumber evidence="3">4.1.3.4</ecNumber>
    </recommendedName>
</protein>
<evidence type="ECO:0000256" key="5">
    <source>
        <dbReference type="ARBA" id="ARBA00023239"/>
    </source>
</evidence>
<dbReference type="InterPro" id="IPR000891">
    <property type="entry name" value="PYR_CT"/>
</dbReference>
<keyword evidence="9" id="KW-1185">Reference proteome</keyword>
<evidence type="ECO:0000313" key="9">
    <source>
        <dbReference type="Proteomes" id="UP000298663"/>
    </source>
</evidence>
<evidence type="ECO:0000256" key="3">
    <source>
        <dbReference type="ARBA" id="ARBA00012910"/>
    </source>
</evidence>
<dbReference type="NCBIfam" id="NF004283">
    <property type="entry name" value="PRK05692.1"/>
    <property type="match status" value="1"/>
</dbReference>
<accession>A0A4U5NE06</accession>
<dbReference type="UniPathway" id="UPA00896">
    <property type="reaction ID" value="UER00863"/>
</dbReference>
<reference evidence="8 9" key="1">
    <citation type="journal article" date="2015" name="Genome Biol.">
        <title>Comparative genomics of Steinernema reveals deeply conserved gene regulatory networks.</title>
        <authorList>
            <person name="Dillman A.R."/>
            <person name="Macchietto M."/>
            <person name="Porter C.F."/>
            <person name="Rogers A."/>
            <person name="Williams B."/>
            <person name="Antoshechkin I."/>
            <person name="Lee M.M."/>
            <person name="Goodwin Z."/>
            <person name="Lu X."/>
            <person name="Lewis E.E."/>
            <person name="Goodrich-Blair H."/>
            <person name="Stock S.P."/>
            <person name="Adams B.J."/>
            <person name="Sternberg P.W."/>
            <person name="Mortazavi A."/>
        </authorList>
    </citation>
    <scope>NUCLEOTIDE SEQUENCE [LARGE SCALE GENOMIC DNA]</scope>
    <source>
        <strain evidence="8 9">ALL</strain>
    </source>
</reference>
<keyword evidence="4" id="KW-0479">Metal-binding</keyword>
<name>A0A4U5NE06_STECR</name>
<keyword evidence="5" id="KW-0456">Lyase</keyword>
<dbReference type="InterPro" id="IPR013785">
    <property type="entry name" value="Aldolase_TIM"/>
</dbReference>
<comment type="pathway">
    <text evidence="1">Metabolic intermediate metabolism; (S)-3-hydroxy-3-methylglutaryl-CoA degradation; acetoacetate from (S)-3-hydroxy-3-methylglutaryl-CoA: step 1/1.</text>
</comment>
<dbReference type="EC" id="4.1.3.4" evidence="3"/>
<dbReference type="PANTHER" id="PTHR42738:SF7">
    <property type="entry name" value="HYDROXYMETHYLGLUTARYL-COA LYASE"/>
    <property type="match status" value="1"/>
</dbReference>
<feature type="domain" description="Pyruvate carboxyltransferase" evidence="7">
    <location>
        <begin position="29"/>
        <end position="253"/>
    </location>
</feature>
<gene>
    <name evidence="8" type="ORF">L596_014861</name>
</gene>
<organism evidence="8 9">
    <name type="scientific">Steinernema carpocapsae</name>
    <name type="common">Entomopathogenic nematode</name>
    <dbReference type="NCBI Taxonomy" id="34508"/>
    <lineage>
        <taxon>Eukaryota</taxon>
        <taxon>Metazoa</taxon>
        <taxon>Ecdysozoa</taxon>
        <taxon>Nematoda</taxon>
        <taxon>Chromadorea</taxon>
        <taxon>Rhabditida</taxon>
        <taxon>Tylenchina</taxon>
        <taxon>Panagrolaimomorpha</taxon>
        <taxon>Strongyloidoidea</taxon>
        <taxon>Steinernematidae</taxon>
        <taxon>Steinernema</taxon>
    </lineage>
</organism>
<dbReference type="AlphaFoldDB" id="A0A4U5NE06"/>
<sequence>MLLRSLRPQASRISSVRGLQSHLANREFFKVVEVGPRDGLQNEKNFVPTEQKVELINRLSSSGLKVVECASYVSPKWVPQMKDNDEVVNSINHVPGTSYPVLVPNMAGMKNVLKNKNVKEIAVFAAASEGFSKKNTNCSMEESLKRLADVAAEALQNGIKVRGYTSVVIGCPYDGKTNPAKVAALSEALLSMGCYEVSLGDTIGVGSAASVSKMLNEVLRVAPAEKFAVHFHDTYGQALSNVLVSIEKGIRRR</sequence>
<dbReference type="SUPFAM" id="SSF51569">
    <property type="entry name" value="Aldolase"/>
    <property type="match status" value="1"/>
</dbReference>
<dbReference type="PANTHER" id="PTHR42738">
    <property type="entry name" value="HYDROXYMETHYLGLUTARYL-COA LYASE"/>
    <property type="match status" value="1"/>
</dbReference>
<evidence type="ECO:0000259" key="7">
    <source>
        <dbReference type="PROSITE" id="PS50991"/>
    </source>
</evidence>
<comment type="similarity">
    <text evidence="2">Belongs to the HMG-CoA lyase family.</text>
</comment>
<proteinExistence type="inferred from homology"/>